<proteinExistence type="predicted"/>
<gene>
    <name evidence="2" type="ORF">H0N91_18605</name>
</gene>
<dbReference type="InterPro" id="IPR008407">
    <property type="entry name" value="Brnchd-chn_aa_trnsp_AzlD"/>
</dbReference>
<feature type="transmembrane region" description="Helical" evidence="1">
    <location>
        <begin position="7"/>
        <end position="28"/>
    </location>
</feature>
<evidence type="ECO:0000313" key="2">
    <source>
        <dbReference type="EMBL" id="NZA40082.1"/>
    </source>
</evidence>
<keyword evidence="1" id="KW-0472">Membrane</keyword>
<dbReference type="AlphaFoldDB" id="A0A1I5RB61"/>
<comment type="caution">
    <text evidence="2">The sequence shown here is derived from an EMBL/GenBank/DDBJ whole genome shotgun (WGS) entry which is preliminary data.</text>
</comment>
<keyword evidence="1" id="KW-0812">Transmembrane</keyword>
<organism evidence="2 3">
    <name type="scientific">Eubacterium callanderi</name>
    <dbReference type="NCBI Taxonomy" id="53442"/>
    <lineage>
        <taxon>Bacteria</taxon>
        <taxon>Bacillati</taxon>
        <taxon>Bacillota</taxon>
        <taxon>Clostridia</taxon>
        <taxon>Eubacteriales</taxon>
        <taxon>Eubacteriaceae</taxon>
        <taxon>Eubacterium</taxon>
    </lineage>
</organism>
<sequence>MIGTSQAFLIVAVVAVCTFITRVLPFALFGRKDPPEWVLYLGRILPPAVIAILVVYCYRNVTLNVWPFGLPEFIAMAAVVALHVWKRNNLISIGVGTVLYMVLIQVVFV</sequence>
<dbReference type="Pfam" id="PF05437">
    <property type="entry name" value="AzlD"/>
    <property type="match status" value="1"/>
</dbReference>
<evidence type="ECO:0000256" key="1">
    <source>
        <dbReference type="SAM" id="Phobius"/>
    </source>
</evidence>
<accession>A0A1I5RB61</accession>
<protein>
    <submittedName>
        <fullName evidence="2">Branched-chain amino acid transporter permease</fullName>
    </submittedName>
</protein>
<dbReference type="PIRSF" id="PIRSF003203">
    <property type="entry name" value="AzlD"/>
    <property type="match status" value="1"/>
</dbReference>
<name>A0A1I5RB61_9FIRM</name>
<dbReference type="Proteomes" id="UP000586254">
    <property type="component" value="Unassembled WGS sequence"/>
</dbReference>
<keyword evidence="1" id="KW-1133">Transmembrane helix</keyword>
<feature type="transmembrane region" description="Helical" evidence="1">
    <location>
        <begin position="40"/>
        <end position="58"/>
    </location>
</feature>
<dbReference type="EMBL" id="JACCKS010000033">
    <property type="protein sequence ID" value="NZA40082.1"/>
    <property type="molecule type" value="Genomic_DNA"/>
</dbReference>
<reference evidence="2 3" key="1">
    <citation type="submission" date="2020-07" db="EMBL/GenBank/DDBJ databases">
        <title>Organ Donor 1.</title>
        <authorList>
            <person name="Marsh A.J."/>
            <person name="Azcarate-Peril M.A."/>
        </authorList>
    </citation>
    <scope>NUCLEOTIDE SEQUENCE [LARGE SCALE GENOMIC DNA]</scope>
    <source>
        <strain evidence="2 3">AMC0717</strain>
    </source>
</reference>
<feature type="transmembrane region" description="Helical" evidence="1">
    <location>
        <begin position="90"/>
        <end position="108"/>
    </location>
</feature>
<feature type="transmembrane region" description="Helical" evidence="1">
    <location>
        <begin position="65"/>
        <end position="84"/>
    </location>
</feature>
<evidence type="ECO:0000313" key="3">
    <source>
        <dbReference type="Proteomes" id="UP000586254"/>
    </source>
</evidence>
<dbReference type="RefSeq" id="WP_090415064.1">
    <property type="nucleotide sequence ID" value="NZ_CABJAI010000019.1"/>
</dbReference>